<evidence type="ECO:0000313" key="2">
    <source>
        <dbReference type="EMBL" id="KKK19693.1"/>
    </source>
</evidence>
<feature type="region of interest" description="Disordered" evidence="1">
    <location>
        <begin position="74"/>
        <end position="95"/>
    </location>
</feature>
<sequence length="188" mass="20350">MTLETDAIAAATIELLEARLHRLTYLLTGDTQWTGVPTPPNPPASRNDTMRAGRAGRVTFIRFRTNETKRWEIDANSPTLFNPSSSSSSSESSTSTSTALTLQNLASVILRAYAPAYPETASRLTSLADLPVPSAESSACLVALRPRIARVAATQAEQGRAVSELRVRTARALQRWYEVSVVGGGECW</sequence>
<name>A0A0F8UJF7_9EURO</name>
<feature type="compositionally biased region" description="Low complexity" evidence="1">
    <location>
        <begin position="84"/>
        <end position="95"/>
    </location>
</feature>
<dbReference type="OrthoDB" id="5403729at2759"/>
<keyword evidence="3" id="KW-1185">Reference proteome</keyword>
<protein>
    <submittedName>
        <fullName evidence="2">Uncharacterized protein</fullName>
    </submittedName>
</protein>
<feature type="non-terminal residue" evidence="2">
    <location>
        <position position="188"/>
    </location>
</feature>
<accession>A0A0F8UJF7</accession>
<evidence type="ECO:0000256" key="1">
    <source>
        <dbReference type="SAM" id="MobiDB-lite"/>
    </source>
</evidence>
<dbReference type="AlphaFoldDB" id="A0A0F8UJF7"/>
<reference evidence="2 3" key="1">
    <citation type="submission" date="2015-02" db="EMBL/GenBank/DDBJ databases">
        <title>Draft Genome Sequences of Two Closely-Related Aflatoxigenic Aspergillus Species Obtained from the Cote d'Ivoire.</title>
        <authorList>
            <person name="Moore G.G."/>
            <person name="Beltz S.B."/>
            <person name="Mack B.M."/>
        </authorList>
    </citation>
    <scope>NUCLEOTIDE SEQUENCE [LARGE SCALE GENOMIC DNA]</scope>
    <source>
        <strain evidence="2 3">SRRC1468</strain>
    </source>
</reference>
<proteinExistence type="predicted"/>
<dbReference type="Proteomes" id="UP000034291">
    <property type="component" value="Unassembled WGS sequence"/>
</dbReference>
<comment type="caution">
    <text evidence="2">The sequence shown here is derived from an EMBL/GenBank/DDBJ whole genome shotgun (WGS) entry which is preliminary data.</text>
</comment>
<gene>
    <name evidence="2" type="ORF">ARAM_007045</name>
</gene>
<dbReference type="EMBL" id="JZBS01002187">
    <property type="protein sequence ID" value="KKK19693.1"/>
    <property type="molecule type" value="Genomic_DNA"/>
</dbReference>
<evidence type="ECO:0000313" key="3">
    <source>
        <dbReference type="Proteomes" id="UP000034291"/>
    </source>
</evidence>
<organism evidence="2 3">
    <name type="scientific">Aspergillus rambellii</name>
    <dbReference type="NCBI Taxonomy" id="308745"/>
    <lineage>
        <taxon>Eukaryota</taxon>
        <taxon>Fungi</taxon>
        <taxon>Dikarya</taxon>
        <taxon>Ascomycota</taxon>
        <taxon>Pezizomycotina</taxon>
        <taxon>Eurotiomycetes</taxon>
        <taxon>Eurotiomycetidae</taxon>
        <taxon>Eurotiales</taxon>
        <taxon>Aspergillaceae</taxon>
        <taxon>Aspergillus</taxon>
        <taxon>Aspergillus subgen. Nidulantes</taxon>
    </lineage>
</organism>